<gene>
    <name evidence="3" type="ORF">ACWI_26550</name>
</gene>
<accession>A0A1F2PFF5</accession>
<dbReference type="InterPro" id="IPR045376">
    <property type="entry name" value="Maf_N"/>
</dbReference>
<feature type="domain" description="Glycosyltransferase Maf N-terminal" evidence="2">
    <location>
        <begin position="41"/>
        <end position="118"/>
    </location>
</feature>
<proteinExistence type="predicted"/>
<organism evidence="3 4">
    <name type="scientific">Acetobacterium wieringae</name>
    <dbReference type="NCBI Taxonomy" id="52694"/>
    <lineage>
        <taxon>Bacteria</taxon>
        <taxon>Bacillati</taxon>
        <taxon>Bacillota</taxon>
        <taxon>Clostridia</taxon>
        <taxon>Eubacteriales</taxon>
        <taxon>Eubacteriaceae</taxon>
        <taxon>Acetobacterium</taxon>
    </lineage>
</organism>
<dbReference type="InterPro" id="IPR002826">
    <property type="entry name" value="MptE-like"/>
</dbReference>
<dbReference type="Pfam" id="PF01973">
    <property type="entry name" value="MptE-like"/>
    <property type="match status" value="1"/>
</dbReference>
<dbReference type="RefSeq" id="WP_070371917.1">
    <property type="nucleotide sequence ID" value="NZ_LKEU01000035.1"/>
</dbReference>
<name>A0A1F2PFF5_9FIRM</name>
<reference evidence="3 4" key="1">
    <citation type="submission" date="2015-09" db="EMBL/GenBank/DDBJ databases">
        <title>Genome sequence of Acetobacterium wieringae DSM 1911.</title>
        <authorList>
            <person name="Poehlein A."/>
            <person name="Bengelsdorf F.R."/>
            <person name="Schiel-Bengelsdorf B."/>
            <person name="Duerre P."/>
            <person name="Daniel R."/>
        </authorList>
    </citation>
    <scope>NUCLEOTIDE SEQUENCE [LARGE SCALE GENOMIC DNA]</scope>
    <source>
        <strain evidence="3 4">DSM 1911</strain>
    </source>
</reference>
<comment type="caution">
    <text evidence="3">The sequence shown here is derived from an EMBL/GenBank/DDBJ whole genome shotgun (WGS) entry which is preliminary data.</text>
</comment>
<evidence type="ECO:0000313" key="4">
    <source>
        <dbReference type="Proteomes" id="UP000176244"/>
    </source>
</evidence>
<evidence type="ECO:0000313" key="3">
    <source>
        <dbReference type="EMBL" id="OFV70013.1"/>
    </source>
</evidence>
<evidence type="ECO:0000259" key="2">
    <source>
        <dbReference type="Pfam" id="PF20157"/>
    </source>
</evidence>
<feature type="domain" description="6-hydroxymethylpterin diphosphokinase MptE-like" evidence="1">
    <location>
        <begin position="206"/>
        <end position="382"/>
    </location>
</feature>
<dbReference type="AlphaFoldDB" id="A0A1F2PFF5"/>
<protein>
    <recommendedName>
        <fullName evidence="5">DUF115 domain-containing protein</fullName>
    </recommendedName>
</protein>
<dbReference type="Proteomes" id="UP000176244">
    <property type="component" value="Unassembled WGS sequence"/>
</dbReference>
<sequence>MLADNILFLREAYPAVYQAVKSWEESDPVSKVFVEEAKDGNLTLKYSGNGKAIYVHSKYNPQREAQTIVDKLSADQVIDEVSHVVFYGIGLGYHIEAFISQYPQTSYSIIEPSADIFASYLDHKILKKSIGRNLMLLQCGNQADTLYTKSVQLKEKKLLICELPAYPQIFKVEYSVFLSEFKRIVKEQRSSLYTDLTYKKRWIINSVNNFKVVLQTPNILLENHDFCKEKSALLVAAGPSLDLEIENLKKIKQEGLAYIFSVGSAINTLIHHGVEPDAICTYDPSEKNQVVFDRINKLGVDTIPMIFGSSVGYEVIEQYLGPKYHMLTNQDTVAAYFLQSENGEPLDMVSDAPSIAVVTLELLFKLGFSQIILVGQNLAYTEEKSYSSGIEHIIGEIQEMVLHSSEIFTESVDGGQVKTTESFLIMKRQLEHTISKYQVKVVNTTIDGAKIEGSIFTPLNQLIAELLTKADIFEHPLNQVKQTKKYDKAYALSQLVRLKTAYQEYQGLVSGIKNCLLVLQSLTRRNQEKEAHHTHLKMDQQIKVMEDNDFFKMVALPINRVEYGILFNEIQKTKTEKNHVKKIRSVIKPTETFIDLLYADMNLNDEIMQVFDNVIREFA</sequence>
<dbReference type="STRING" id="52694.ACWI_26550"/>
<dbReference type="PANTHER" id="PTHR41786">
    <property type="entry name" value="MOTILITY ACCESSORY FACTOR MAF"/>
    <property type="match status" value="1"/>
</dbReference>
<dbReference type="EMBL" id="LKEU01000035">
    <property type="protein sequence ID" value="OFV70013.1"/>
    <property type="molecule type" value="Genomic_DNA"/>
</dbReference>
<dbReference type="Pfam" id="PF20157">
    <property type="entry name" value="Maf_flag10_N"/>
    <property type="match status" value="1"/>
</dbReference>
<evidence type="ECO:0000259" key="1">
    <source>
        <dbReference type="Pfam" id="PF01973"/>
    </source>
</evidence>
<dbReference type="PANTHER" id="PTHR41786:SF1">
    <property type="entry name" value="6-HYDROXYMETHYLPTERIN DIPHOSPHOKINASE MPTE-LIKE DOMAIN-CONTAINING PROTEIN"/>
    <property type="match status" value="1"/>
</dbReference>
<evidence type="ECO:0008006" key="5">
    <source>
        <dbReference type="Google" id="ProtNLM"/>
    </source>
</evidence>